<dbReference type="SMART" id="SM00184">
    <property type="entry name" value="RING"/>
    <property type="match status" value="1"/>
</dbReference>
<protein>
    <recommendedName>
        <fullName evidence="4">E3 ubiquitin-protein ligase NRDP1</fullName>
        <ecNumber evidence="3">2.3.2.27</ecNumber>
    </recommendedName>
    <alternativeName>
        <fullName evidence="10">RING finger protein 41</fullName>
    </alternativeName>
    <alternativeName>
        <fullName evidence="11">RING-type E3 ubiquitin transferase NRDP1</fullName>
    </alternativeName>
</protein>
<name>A0A922L3J6_DERFA</name>
<keyword evidence="6" id="KW-0479">Metal-binding</keyword>
<evidence type="ECO:0000256" key="6">
    <source>
        <dbReference type="ARBA" id="ARBA00022723"/>
    </source>
</evidence>
<dbReference type="PANTHER" id="PTHR10131:SF157">
    <property type="entry name" value="RECEPTOR-ASSOCIATED FACTOR, PUTATIVE-RELATED"/>
    <property type="match status" value="1"/>
</dbReference>
<keyword evidence="8" id="KW-0833">Ubl conjugation pathway</keyword>
<dbReference type="PROSITE" id="PS00518">
    <property type="entry name" value="ZF_RING_1"/>
    <property type="match status" value="1"/>
</dbReference>
<keyword evidence="5" id="KW-0808">Transferase</keyword>
<dbReference type="SMART" id="SM00504">
    <property type="entry name" value="Ubox"/>
    <property type="match status" value="1"/>
</dbReference>
<dbReference type="OrthoDB" id="1630758at2759"/>
<gene>
    <name evidence="14" type="primary">RNF41_5</name>
    <name evidence="14" type="ORF">DERF_012547</name>
</gene>
<evidence type="ECO:0000256" key="5">
    <source>
        <dbReference type="ARBA" id="ARBA00022679"/>
    </source>
</evidence>
<accession>A0A922L3J6</accession>
<evidence type="ECO:0000256" key="9">
    <source>
        <dbReference type="ARBA" id="ARBA00022833"/>
    </source>
</evidence>
<dbReference type="SUPFAM" id="SSF160088">
    <property type="entry name" value="NRDP1 C-terminal domain-like"/>
    <property type="match status" value="1"/>
</dbReference>
<evidence type="ECO:0000256" key="8">
    <source>
        <dbReference type="ARBA" id="ARBA00022786"/>
    </source>
</evidence>
<keyword evidence="7 12" id="KW-0863">Zinc-finger</keyword>
<evidence type="ECO:0000256" key="10">
    <source>
        <dbReference type="ARBA" id="ARBA00030556"/>
    </source>
</evidence>
<dbReference type="GO" id="GO:0008270">
    <property type="term" value="F:zinc ion binding"/>
    <property type="evidence" value="ECO:0007669"/>
    <property type="project" value="UniProtKB-KW"/>
</dbReference>
<dbReference type="InterPro" id="IPR013083">
    <property type="entry name" value="Znf_RING/FYVE/PHD"/>
</dbReference>
<evidence type="ECO:0000256" key="11">
    <source>
        <dbReference type="ARBA" id="ARBA00031762"/>
    </source>
</evidence>
<dbReference type="InterPro" id="IPR017907">
    <property type="entry name" value="Znf_RING_CS"/>
</dbReference>
<evidence type="ECO:0000256" key="1">
    <source>
        <dbReference type="ARBA" id="ARBA00000900"/>
    </source>
</evidence>
<evidence type="ECO:0000313" key="14">
    <source>
        <dbReference type="EMBL" id="KAH9501723.1"/>
    </source>
</evidence>
<dbReference type="GO" id="GO:0016567">
    <property type="term" value="P:protein ubiquitination"/>
    <property type="evidence" value="ECO:0007669"/>
    <property type="project" value="InterPro"/>
</dbReference>
<comment type="caution">
    <text evidence="14">The sequence shown here is derived from an EMBL/GenBank/DDBJ whole genome shotgun (WGS) entry which is preliminary data.</text>
</comment>
<reference evidence="14" key="1">
    <citation type="submission" date="2013-05" db="EMBL/GenBank/DDBJ databases">
        <authorList>
            <person name="Yim A.K.Y."/>
            <person name="Chan T.F."/>
            <person name="Ji K.M."/>
            <person name="Liu X.Y."/>
            <person name="Zhou J.W."/>
            <person name="Li R.Q."/>
            <person name="Yang K.Y."/>
            <person name="Li J."/>
            <person name="Li M."/>
            <person name="Law P.T.W."/>
            <person name="Wu Y.L."/>
            <person name="Cai Z.L."/>
            <person name="Qin H."/>
            <person name="Bao Y."/>
            <person name="Leung R.K.K."/>
            <person name="Ng P.K.S."/>
            <person name="Zou J."/>
            <person name="Zhong X.J."/>
            <person name="Ran P.X."/>
            <person name="Zhong N.S."/>
            <person name="Liu Z.G."/>
            <person name="Tsui S.K.W."/>
        </authorList>
    </citation>
    <scope>NUCLEOTIDE SEQUENCE</scope>
    <source>
        <strain evidence="14">Derf</strain>
        <tissue evidence="14">Whole organism</tissue>
    </source>
</reference>
<keyword evidence="9" id="KW-0862">Zinc</keyword>
<dbReference type="AlphaFoldDB" id="A0A922L3J6"/>
<dbReference type="SUPFAM" id="SSF57850">
    <property type="entry name" value="RING/U-box"/>
    <property type="match status" value="1"/>
</dbReference>
<feature type="domain" description="RING-type" evidence="13">
    <location>
        <begin position="27"/>
        <end position="66"/>
    </location>
</feature>
<dbReference type="Pfam" id="PF13923">
    <property type="entry name" value="zf-C3HC4_2"/>
    <property type="match status" value="1"/>
</dbReference>
<dbReference type="InterPro" id="IPR015036">
    <property type="entry name" value="NRDP1"/>
</dbReference>
<dbReference type="PROSITE" id="PS50089">
    <property type="entry name" value="ZF_RING_2"/>
    <property type="match status" value="1"/>
</dbReference>
<evidence type="ECO:0000256" key="7">
    <source>
        <dbReference type="ARBA" id="ARBA00022771"/>
    </source>
</evidence>
<evidence type="ECO:0000256" key="3">
    <source>
        <dbReference type="ARBA" id="ARBA00012483"/>
    </source>
</evidence>
<comment type="pathway">
    <text evidence="2">Protein modification; protein ubiquitination.</text>
</comment>
<dbReference type="SUPFAM" id="SSF49599">
    <property type="entry name" value="TRAF domain-like"/>
    <property type="match status" value="1"/>
</dbReference>
<comment type="catalytic activity">
    <reaction evidence="1">
        <text>S-ubiquitinyl-[E2 ubiquitin-conjugating enzyme]-L-cysteine + [acceptor protein]-L-lysine = [E2 ubiquitin-conjugating enzyme]-L-cysteine + N(6)-ubiquitinyl-[acceptor protein]-L-lysine.</text>
        <dbReference type="EC" id="2.3.2.27"/>
    </reaction>
</comment>
<proteinExistence type="predicted"/>
<evidence type="ECO:0000256" key="12">
    <source>
        <dbReference type="PROSITE-ProRule" id="PRU00175"/>
    </source>
</evidence>
<evidence type="ECO:0000256" key="4">
    <source>
        <dbReference type="ARBA" id="ARBA00015711"/>
    </source>
</evidence>
<dbReference type="InterPro" id="IPR001841">
    <property type="entry name" value="Znf_RING"/>
</dbReference>
<keyword evidence="15" id="KW-1185">Reference proteome</keyword>
<evidence type="ECO:0000259" key="13">
    <source>
        <dbReference type="PROSITE" id="PS50089"/>
    </source>
</evidence>
<dbReference type="InterPro" id="IPR037255">
    <property type="entry name" value="NRDP1_C"/>
</dbReference>
<dbReference type="Pfam" id="PF08941">
    <property type="entry name" value="USP8_interact"/>
    <property type="match status" value="1"/>
</dbReference>
<dbReference type="PANTHER" id="PTHR10131">
    <property type="entry name" value="TNF RECEPTOR ASSOCIATED FACTOR"/>
    <property type="match status" value="1"/>
</dbReference>
<dbReference type="GO" id="GO:0043122">
    <property type="term" value="P:regulation of canonical NF-kappaB signal transduction"/>
    <property type="evidence" value="ECO:0007669"/>
    <property type="project" value="TreeGrafter"/>
</dbReference>
<dbReference type="EC" id="2.3.2.27" evidence="3"/>
<reference evidence="14" key="2">
    <citation type="journal article" date="2022" name="Res Sq">
        <title>Comparative Genomics Reveals Insights into the Divergent Evolution of Astigmatic Mites and Household Pest Adaptations.</title>
        <authorList>
            <person name="Xiong Q."/>
            <person name="Wan A.T.-Y."/>
            <person name="Liu X.-Y."/>
            <person name="Fung C.S.-H."/>
            <person name="Xiao X."/>
            <person name="Malainual N."/>
            <person name="Hou J."/>
            <person name="Wang L."/>
            <person name="Wang M."/>
            <person name="Yang K."/>
            <person name="Cui Y."/>
            <person name="Leung E."/>
            <person name="Nong W."/>
            <person name="Shin S.-K."/>
            <person name="Au S."/>
            <person name="Jeong K.Y."/>
            <person name="Chew F.T."/>
            <person name="Hui J."/>
            <person name="Leung T.F."/>
            <person name="Tungtrongchitr A."/>
            <person name="Zhong N."/>
            <person name="Liu Z."/>
            <person name="Tsui S."/>
        </authorList>
    </citation>
    <scope>NUCLEOTIDE SEQUENCE</scope>
    <source>
        <strain evidence="14">Derf</strain>
        <tissue evidence="14">Whole organism</tissue>
    </source>
</reference>
<organism evidence="14 15">
    <name type="scientific">Dermatophagoides farinae</name>
    <name type="common">American house dust mite</name>
    <dbReference type="NCBI Taxonomy" id="6954"/>
    <lineage>
        <taxon>Eukaryota</taxon>
        <taxon>Metazoa</taxon>
        <taxon>Ecdysozoa</taxon>
        <taxon>Arthropoda</taxon>
        <taxon>Chelicerata</taxon>
        <taxon>Arachnida</taxon>
        <taxon>Acari</taxon>
        <taxon>Acariformes</taxon>
        <taxon>Sarcoptiformes</taxon>
        <taxon>Astigmata</taxon>
        <taxon>Psoroptidia</taxon>
        <taxon>Analgoidea</taxon>
        <taxon>Pyroglyphidae</taxon>
        <taxon>Dermatophagoidinae</taxon>
        <taxon>Dermatophagoides</taxon>
    </lineage>
</organism>
<dbReference type="InterPro" id="IPR003613">
    <property type="entry name" value="Ubox_domain"/>
</dbReference>
<sequence>MIYGQQNKMGYDIARFKNGHVDEELICPICTSVLEEPLQAPNCEHAYCSNCIKEWLDRDSICPVDRQPLTMNELKPVPRILRNLLARLDILCDNAEFGCQEIVKLESLQSHHKDCKFNPKRPIECSKGCGFVIPKDEIQNHNCFKDLRVFVEQESKKMEQQYQELKGYLNSIRDCLRQILPLTTTGTIGCTLPPNLSSTFKPIPIWCHFFPRARVLRWGGLISTPDLSIQFAVKKSLLDTGCPNSTVNELMENSHERKWPPGLSTLEIRQVNRSLFDNYICRKIPGQQAVLVTSYENQHMNDDMILEPGLIMIFAHGIEYLDSSNNR</sequence>
<dbReference type="GO" id="GO:0061630">
    <property type="term" value="F:ubiquitin protein ligase activity"/>
    <property type="evidence" value="ECO:0007669"/>
    <property type="project" value="UniProtKB-EC"/>
</dbReference>
<evidence type="ECO:0000256" key="2">
    <source>
        <dbReference type="ARBA" id="ARBA00004906"/>
    </source>
</evidence>
<dbReference type="Gene3D" id="3.30.40.10">
    <property type="entry name" value="Zinc/RING finger domain, C3HC4 (zinc finger)"/>
    <property type="match status" value="2"/>
</dbReference>
<dbReference type="Proteomes" id="UP000790347">
    <property type="component" value="Unassembled WGS sequence"/>
</dbReference>
<dbReference type="EMBL" id="ASGP02000006">
    <property type="protein sequence ID" value="KAH9501723.1"/>
    <property type="molecule type" value="Genomic_DNA"/>
</dbReference>
<evidence type="ECO:0000313" key="15">
    <source>
        <dbReference type="Proteomes" id="UP000790347"/>
    </source>
</evidence>